<dbReference type="PANTHER" id="PTHR23208">
    <property type="entry name" value="LYSOZYME PROTEIN"/>
    <property type="match status" value="1"/>
</dbReference>
<dbReference type="SUPFAM" id="SSF51445">
    <property type="entry name" value="(Trans)glycosidases"/>
    <property type="match status" value="1"/>
</dbReference>
<gene>
    <name evidence="1" type="ORF">ANCDUO_10196</name>
</gene>
<dbReference type="InterPro" id="IPR051595">
    <property type="entry name" value="GH25_Enzymes"/>
</dbReference>
<dbReference type="InterPro" id="IPR017853">
    <property type="entry name" value="GH"/>
</dbReference>
<dbReference type="EMBL" id="KN731828">
    <property type="protein sequence ID" value="KIH59565.1"/>
    <property type="molecule type" value="Genomic_DNA"/>
</dbReference>
<evidence type="ECO:0000313" key="1">
    <source>
        <dbReference type="EMBL" id="KIH59565.1"/>
    </source>
</evidence>
<dbReference type="Proteomes" id="UP000054047">
    <property type="component" value="Unassembled WGS sequence"/>
</dbReference>
<reference evidence="1 2" key="1">
    <citation type="submission" date="2013-12" db="EMBL/GenBank/DDBJ databases">
        <title>Draft genome of the parsitic nematode Ancylostoma duodenale.</title>
        <authorList>
            <person name="Mitreva M."/>
        </authorList>
    </citation>
    <scope>NUCLEOTIDE SEQUENCE [LARGE SCALE GENOMIC DNA]</scope>
    <source>
        <strain evidence="1 2">Zhejiang</strain>
    </source>
</reference>
<proteinExistence type="predicted"/>
<dbReference type="PANTHER" id="PTHR23208:SF36">
    <property type="entry name" value="LYSOZYME-RELATED"/>
    <property type="match status" value="1"/>
</dbReference>
<protein>
    <submittedName>
        <fullName evidence="1">Uncharacterized protein</fullName>
    </submittedName>
</protein>
<name>A0A0C2GEG3_9BILA</name>
<dbReference type="AlphaFoldDB" id="A0A0C2GEG3"/>
<dbReference type="Gene3D" id="3.20.20.80">
    <property type="entry name" value="Glycosidases"/>
    <property type="match status" value="1"/>
</dbReference>
<dbReference type="GO" id="GO:0007165">
    <property type="term" value="P:signal transduction"/>
    <property type="evidence" value="ECO:0007669"/>
    <property type="project" value="TreeGrafter"/>
</dbReference>
<sequence length="223" mass="25777">MLYIFRERIPCVLLCATASYFCRTIAADSKALYAVDIAPPLDVFDARCLNISARLGVELFMLPFSPNLWDGWQQVDKLYNGLRGCKISVKRVWLVIASPSTWYFDIQQNNWFIKQVIDKAREYKIDVGIYTKEIEWMQITGGYVTFTSTPLLWYWNIKNPGPLGETSINFADFRPFDPWKAPTVKQFGQRVSVCGRMVNRDIYFATFQRTSRNVSTIGDATFQ</sequence>
<dbReference type="OrthoDB" id="25039at2759"/>
<keyword evidence="2" id="KW-1185">Reference proteome</keyword>
<organism evidence="1 2">
    <name type="scientific">Ancylostoma duodenale</name>
    <dbReference type="NCBI Taxonomy" id="51022"/>
    <lineage>
        <taxon>Eukaryota</taxon>
        <taxon>Metazoa</taxon>
        <taxon>Ecdysozoa</taxon>
        <taxon>Nematoda</taxon>
        <taxon>Chromadorea</taxon>
        <taxon>Rhabditida</taxon>
        <taxon>Rhabditina</taxon>
        <taxon>Rhabditomorpha</taxon>
        <taxon>Strongyloidea</taxon>
        <taxon>Ancylostomatidae</taxon>
        <taxon>Ancylostomatinae</taxon>
        <taxon>Ancylostoma</taxon>
    </lineage>
</organism>
<evidence type="ECO:0000313" key="2">
    <source>
        <dbReference type="Proteomes" id="UP000054047"/>
    </source>
</evidence>
<dbReference type="GO" id="GO:0045087">
    <property type="term" value="P:innate immune response"/>
    <property type="evidence" value="ECO:0007669"/>
    <property type="project" value="TreeGrafter"/>
</dbReference>
<accession>A0A0C2GEG3</accession>